<evidence type="ECO:0000313" key="3">
    <source>
        <dbReference type="Proteomes" id="UP000075886"/>
    </source>
</evidence>
<evidence type="ECO:0000313" key="2">
    <source>
        <dbReference type="EnsemblMetazoa" id="AFAF015884-PA"/>
    </source>
</evidence>
<keyword evidence="3" id="KW-1185">Reference proteome</keyword>
<accession>A0A182QSD6</accession>
<protein>
    <submittedName>
        <fullName evidence="2">Uncharacterized protein</fullName>
    </submittedName>
</protein>
<organism evidence="2 3">
    <name type="scientific">Anopheles farauti</name>
    <dbReference type="NCBI Taxonomy" id="69004"/>
    <lineage>
        <taxon>Eukaryota</taxon>
        <taxon>Metazoa</taxon>
        <taxon>Ecdysozoa</taxon>
        <taxon>Arthropoda</taxon>
        <taxon>Hexapoda</taxon>
        <taxon>Insecta</taxon>
        <taxon>Pterygota</taxon>
        <taxon>Neoptera</taxon>
        <taxon>Endopterygota</taxon>
        <taxon>Diptera</taxon>
        <taxon>Nematocera</taxon>
        <taxon>Culicoidea</taxon>
        <taxon>Culicidae</taxon>
        <taxon>Anophelinae</taxon>
        <taxon>Anopheles</taxon>
    </lineage>
</organism>
<proteinExistence type="predicted"/>
<dbReference type="VEuPathDB" id="VectorBase:AFAF015884"/>
<reference evidence="2" key="2">
    <citation type="submission" date="2020-05" db="UniProtKB">
        <authorList>
            <consortium name="EnsemblMetazoa"/>
        </authorList>
    </citation>
    <scope>IDENTIFICATION</scope>
    <source>
        <strain evidence="2">FAR1</strain>
    </source>
</reference>
<sequence length="197" mass="22556">MDKITGRRTTEDGAFLAIPQEQLKVFRRRPIARRPVILLELIERFFHRFRHEAIALVRKIKPNPPIEQRCPWKNTARKATKTLQVARTIKNRLKTSGAAIVSEVSRGLVREVRELELELAARTHSCLVTGFSSFSHTFSPARSPSYSQYTSRRWRAVCHEKHFDCWQPLQSDVTQRGQSTLPHLSTVSGTGRPASSQ</sequence>
<evidence type="ECO:0000256" key="1">
    <source>
        <dbReference type="SAM" id="MobiDB-lite"/>
    </source>
</evidence>
<name>A0A182QSD6_9DIPT</name>
<feature type="region of interest" description="Disordered" evidence="1">
    <location>
        <begin position="176"/>
        <end position="197"/>
    </location>
</feature>
<dbReference type="AlphaFoldDB" id="A0A182QSD6"/>
<dbReference type="EMBL" id="AXCN02002072">
    <property type="status" value="NOT_ANNOTATED_CDS"/>
    <property type="molecule type" value="Genomic_DNA"/>
</dbReference>
<dbReference type="Proteomes" id="UP000075886">
    <property type="component" value="Unassembled WGS sequence"/>
</dbReference>
<reference evidence="3" key="1">
    <citation type="submission" date="2014-01" db="EMBL/GenBank/DDBJ databases">
        <title>The Genome Sequence of Anopheles farauti FAR1 (V2).</title>
        <authorList>
            <consortium name="The Broad Institute Genomics Platform"/>
            <person name="Neafsey D.E."/>
            <person name="Besansky N."/>
            <person name="Howell P."/>
            <person name="Walton C."/>
            <person name="Young S.K."/>
            <person name="Zeng Q."/>
            <person name="Gargeya S."/>
            <person name="Fitzgerald M."/>
            <person name="Haas B."/>
            <person name="Abouelleil A."/>
            <person name="Allen A.W."/>
            <person name="Alvarado L."/>
            <person name="Arachchi H.M."/>
            <person name="Berlin A.M."/>
            <person name="Chapman S.B."/>
            <person name="Gainer-Dewar J."/>
            <person name="Goldberg J."/>
            <person name="Griggs A."/>
            <person name="Gujja S."/>
            <person name="Hansen M."/>
            <person name="Howarth C."/>
            <person name="Imamovic A."/>
            <person name="Ireland A."/>
            <person name="Larimer J."/>
            <person name="McCowan C."/>
            <person name="Murphy C."/>
            <person name="Pearson M."/>
            <person name="Poon T.W."/>
            <person name="Priest M."/>
            <person name="Roberts A."/>
            <person name="Saif S."/>
            <person name="Shea T."/>
            <person name="Sisk P."/>
            <person name="Sykes S."/>
            <person name="Wortman J."/>
            <person name="Nusbaum C."/>
            <person name="Birren B."/>
        </authorList>
    </citation>
    <scope>NUCLEOTIDE SEQUENCE [LARGE SCALE GENOMIC DNA]</scope>
    <source>
        <strain evidence="3">FAR1</strain>
    </source>
</reference>
<dbReference type="EnsemblMetazoa" id="AFAF015884-RA">
    <property type="protein sequence ID" value="AFAF015884-PA"/>
    <property type="gene ID" value="AFAF015884"/>
</dbReference>